<feature type="binding site" evidence="14">
    <location>
        <position position="263"/>
    </location>
    <ligand>
        <name>Mg(2+)</name>
        <dbReference type="ChEBI" id="CHEBI:18420"/>
    </ligand>
</feature>
<accession>A0A556MGR0</accession>
<evidence type="ECO:0000256" key="5">
    <source>
        <dbReference type="ARBA" id="ARBA00012094"/>
    </source>
</evidence>
<comment type="pathway">
    <text evidence="3">Amino-acid degradation; L-phenylalanine degradation; acetoacetate and fumarate from L-phenylalanine: step 6/6.</text>
</comment>
<feature type="domain" description="Fumarylacetoacetase N-terminal" evidence="16">
    <location>
        <begin position="26"/>
        <end position="128"/>
    </location>
</feature>
<evidence type="ECO:0000259" key="15">
    <source>
        <dbReference type="Pfam" id="PF01557"/>
    </source>
</evidence>
<dbReference type="InterPro" id="IPR036462">
    <property type="entry name" value="Fumarylacetoacetase_N_sf"/>
</dbReference>
<comment type="cofactor">
    <cofactor evidence="1 14">
        <name>Ca(2+)</name>
        <dbReference type="ChEBI" id="CHEBI:29108"/>
    </cofactor>
</comment>
<feature type="binding site" evidence="14">
    <location>
        <position position="211"/>
    </location>
    <ligand>
        <name>Ca(2+)</name>
        <dbReference type="ChEBI" id="CHEBI:29108"/>
    </ligand>
</feature>
<evidence type="ECO:0000256" key="1">
    <source>
        <dbReference type="ARBA" id="ARBA00001913"/>
    </source>
</evidence>
<comment type="similarity">
    <text evidence="4">Belongs to the FAH family.</text>
</comment>
<dbReference type="RefSeq" id="WP_144334607.1">
    <property type="nucleotide sequence ID" value="NZ_VLPL01000012.1"/>
</dbReference>
<dbReference type="GO" id="GO:1902000">
    <property type="term" value="P:homogentisate catabolic process"/>
    <property type="evidence" value="ECO:0007669"/>
    <property type="project" value="TreeGrafter"/>
</dbReference>
<evidence type="ECO:0000259" key="16">
    <source>
        <dbReference type="Pfam" id="PF09298"/>
    </source>
</evidence>
<feature type="binding site" evidence="14">
    <location>
        <position position="209"/>
    </location>
    <ligand>
        <name>Ca(2+)</name>
        <dbReference type="ChEBI" id="CHEBI:29108"/>
    </ligand>
</feature>
<feature type="binding site" evidence="14">
    <location>
        <position position="243"/>
    </location>
    <ligand>
        <name>Ca(2+)</name>
        <dbReference type="ChEBI" id="CHEBI:29108"/>
    </ligand>
</feature>
<feature type="binding site" evidence="14">
    <location>
        <position position="243"/>
    </location>
    <ligand>
        <name>Mg(2+)</name>
        <dbReference type="ChEBI" id="CHEBI:18420"/>
    </ligand>
</feature>
<evidence type="ECO:0000256" key="2">
    <source>
        <dbReference type="ARBA" id="ARBA00001946"/>
    </source>
</evidence>
<feature type="binding site" evidence="14">
    <location>
        <position position="136"/>
    </location>
    <ligand>
        <name>Ca(2+)</name>
        <dbReference type="ChEBI" id="CHEBI:29108"/>
    </ligand>
</feature>
<protein>
    <recommendedName>
        <fullName evidence="5">fumarylacetoacetase</fullName>
        <ecNumber evidence="5">3.7.1.2</ecNumber>
    </recommendedName>
</protein>
<keyword evidence="18" id="KW-1185">Reference proteome</keyword>
<feature type="binding site" evidence="13">
    <location>
        <position position="254"/>
    </location>
    <ligand>
        <name>substrate</name>
    </ligand>
</feature>
<sequence>MSQIPANNPALKSWVEVPSNSDFPIQNLPFGVVKSENLPPHVASRIGNKVIDLKTLHVLGYLENLPFELSDFDTDSLNPMMKKGKKAVRDLRNRLSKLFDSNQPDLQKNEQHVVQVLIPVENVKMCMPVQIGDYTDFYSSREHATNVGMMFRDPANALLPNWLWLPVGYHGRSSSIIISGEPVTRPKGQIKPNPEEPPIFAACRNLDFELETAFITFDGKPLGESISTAEAEDFIFGMVLLNDWSARDIQTWEYVPLGPFLAKNFASSISPWIVTLDALQPFKVDGPKQEPEVLSYLKYEGQLSYDIQLEVFIEPENGEETKICTSNFKYMYWNMAQQLAHHTVNGCNIRCGDLLGSGTISGPTPDSYGSMLELSWKGTKPLKMNDGTERKFIQDGDNVIMRGFSLKDGVRIGFGEVSGKILPAKN</sequence>
<dbReference type="InterPro" id="IPR015377">
    <property type="entry name" value="Fumarylacetoacetase_N"/>
</dbReference>
<dbReference type="SUPFAM" id="SSF63433">
    <property type="entry name" value="Fumarylacetoacetate hydrolase, FAH, N-terminal domain"/>
    <property type="match status" value="1"/>
</dbReference>
<evidence type="ECO:0000313" key="17">
    <source>
        <dbReference type="EMBL" id="TSJ39068.1"/>
    </source>
</evidence>
<evidence type="ECO:0000256" key="8">
    <source>
        <dbReference type="ARBA" id="ARBA00022837"/>
    </source>
</evidence>
<dbReference type="UniPathway" id="UPA00139">
    <property type="reaction ID" value="UER00341"/>
</dbReference>
<evidence type="ECO:0000256" key="3">
    <source>
        <dbReference type="ARBA" id="ARBA00004782"/>
    </source>
</evidence>
<comment type="cofactor">
    <cofactor evidence="2 14">
        <name>Mg(2+)</name>
        <dbReference type="ChEBI" id="CHEBI:18420"/>
    </cofactor>
</comment>
<gene>
    <name evidence="17" type="primary">fahA</name>
    <name evidence="17" type="ORF">FO442_18005</name>
</gene>
<dbReference type="InterPro" id="IPR011234">
    <property type="entry name" value="Fumarylacetoacetase-like_C"/>
</dbReference>
<dbReference type="EC" id="3.7.1.2" evidence="5"/>
<dbReference type="InterPro" id="IPR036663">
    <property type="entry name" value="Fumarylacetoacetase_C_sf"/>
</dbReference>
<feature type="binding site" evidence="13">
    <location>
        <position position="250"/>
    </location>
    <ligand>
        <name>substrate</name>
    </ligand>
</feature>
<feature type="active site" description="Proton acceptor" evidence="12">
    <location>
        <position position="143"/>
    </location>
</feature>
<dbReference type="InterPro" id="IPR005959">
    <property type="entry name" value="Fumarylacetoacetase"/>
</dbReference>
<evidence type="ECO:0000256" key="10">
    <source>
        <dbReference type="ARBA" id="ARBA00022878"/>
    </source>
</evidence>
<feature type="binding site" evidence="14">
    <location>
        <position position="267"/>
    </location>
    <ligand>
        <name>Mg(2+)</name>
        <dbReference type="ChEBI" id="CHEBI:18420"/>
    </ligand>
</feature>
<keyword evidence="10" id="KW-0828">Tyrosine catabolism</keyword>
<comment type="caution">
    <text evidence="17">The sequence shown here is derived from an EMBL/GenBank/DDBJ whole genome shotgun (WGS) entry which is preliminary data.</text>
</comment>
<keyword evidence="7 17" id="KW-0378">Hydrolase</keyword>
<keyword evidence="9 14" id="KW-0460">Magnesium</keyword>
<dbReference type="Gene3D" id="3.90.850.10">
    <property type="entry name" value="Fumarylacetoacetase-like, C-terminal domain"/>
    <property type="match status" value="1"/>
</dbReference>
<dbReference type="GO" id="GO:0004334">
    <property type="term" value="F:fumarylacetoacetase activity"/>
    <property type="evidence" value="ECO:0007669"/>
    <property type="project" value="UniProtKB-EC"/>
</dbReference>
<dbReference type="FunFam" id="3.90.850.10:FF:000004">
    <property type="entry name" value="Fumarylacetoacetase"/>
    <property type="match status" value="1"/>
</dbReference>
<reference evidence="17 18" key="1">
    <citation type="submission" date="2019-07" db="EMBL/GenBank/DDBJ databases">
        <authorList>
            <person name="Huq M.A."/>
        </authorList>
    </citation>
    <scope>NUCLEOTIDE SEQUENCE [LARGE SCALE GENOMIC DNA]</scope>
    <source>
        <strain evidence="17 18">MAH-3</strain>
    </source>
</reference>
<name>A0A556MGR0_9FLAO</name>
<proteinExistence type="inferred from homology"/>
<evidence type="ECO:0000256" key="4">
    <source>
        <dbReference type="ARBA" id="ARBA00010211"/>
    </source>
</evidence>
<feature type="binding site" evidence="13">
    <location>
        <position position="138"/>
    </location>
    <ligand>
        <name>substrate</name>
    </ligand>
</feature>
<keyword evidence="8 14" id="KW-0106">Calcium</keyword>
<dbReference type="Gene3D" id="2.30.30.230">
    <property type="entry name" value="Fumarylacetoacetase, N-terminal domain"/>
    <property type="match status" value="1"/>
</dbReference>
<evidence type="ECO:0000256" key="6">
    <source>
        <dbReference type="ARBA" id="ARBA00022723"/>
    </source>
</evidence>
<dbReference type="PANTHER" id="PTHR43069">
    <property type="entry name" value="FUMARYLACETOACETASE"/>
    <property type="match status" value="1"/>
</dbReference>
<dbReference type="PANTHER" id="PTHR43069:SF2">
    <property type="entry name" value="FUMARYLACETOACETASE"/>
    <property type="match status" value="1"/>
</dbReference>
<organism evidence="17 18">
    <name type="scientific">Fluviicola chungangensis</name>
    <dbReference type="NCBI Taxonomy" id="2597671"/>
    <lineage>
        <taxon>Bacteria</taxon>
        <taxon>Pseudomonadati</taxon>
        <taxon>Bacteroidota</taxon>
        <taxon>Flavobacteriia</taxon>
        <taxon>Flavobacteriales</taxon>
        <taxon>Crocinitomicaceae</taxon>
        <taxon>Fluviicola</taxon>
    </lineage>
</organism>
<evidence type="ECO:0000256" key="11">
    <source>
        <dbReference type="ARBA" id="ARBA00023232"/>
    </source>
</evidence>
<keyword evidence="6 14" id="KW-0479">Metal-binding</keyword>
<dbReference type="EMBL" id="VLPL01000012">
    <property type="protein sequence ID" value="TSJ39068.1"/>
    <property type="molecule type" value="Genomic_DNA"/>
</dbReference>
<evidence type="ECO:0000256" key="12">
    <source>
        <dbReference type="PIRSR" id="PIRSR605959-1"/>
    </source>
</evidence>
<dbReference type="Proteomes" id="UP000316008">
    <property type="component" value="Unassembled WGS sequence"/>
</dbReference>
<keyword evidence="11" id="KW-0585">Phenylalanine catabolism</keyword>
<evidence type="ECO:0000313" key="18">
    <source>
        <dbReference type="Proteomes" id="UP000316008"/>
    </source>
</evidence>
<dbReference type="Pfam" id="PF09298">
    <property type="entry name" value="FAA_hydrolase_N"/>
    <property type="match status" value="1"/>
</dbReference>
<evidence type="ECO:0000256" key="13">
    <source>
        <dbReference type="PIRSR" id="PIRSR605959-2"/>
    </source>
</evidence>
<dbReference type="SUPFAM" id="SSF56529">
    <property type="entry name" value="FAH"/>
    <property type="match status" value="1"/>
</dbReference>
<dbReference type="GO" id="GO:0006559">
    <property type="term" value="P:L-phenylalanine catabolic process"/>
    <property type="evidence" value="ECO:0007669"/>
    <property type="project" value="UniProtKB-UniPathway"/>
</dbReference>
<dbReference type="GO" id="GO:0046872">
    <property type="term" value="F:metal ion binding"/>
    <property type="evidence" value="ECO:0007669"/>
    <property type="project" value="UniProtKB-KW"/>
</dbReference>
<dbReference type="AlphaFoldDB" id="A0A556MGR0"/>
<evidence type="ECO:0000256" key="9">
    <source>
        <dbReference type="ARBA" id="ARBA00022842"/>
    </source>
</evidence>
<evidence type="ECO:0000256" key="7">
    <source>
        <dbReference type="ARBA" id="ARBA00022801"/>
    </source>
</evidence>
<evidence type="ECO:0000256" key="14">
    <source>
        <dbReference type="PIRSR" id="PIRSR605959-3"/>
    </source>
</evidence>
<feature type="binding site" evidence="13">
    <location>
        <position position="359"/>
    </location>
    <ligand>
        <name>substrate</name>
    </ligand>
</feature>
<feature type="domain" description="Fumarylacetoacetase-like C-terminal" evidence="15">
    <location>
        <begin position="135"/>
        <end position="401"/>
    </location>
</feature>
<feature type="binding site" evidence="13">
    <location>
        <position position="152"/>
    </location>
    <ligand>
        <name>substrate</name>
    </ligand>
</feature>
<dbReference type="Pfam" id="PF01557">
    <property type="entry name" value="FAA_hydrolase"/>
    <property type="match status" value="1"/>
</dbReference>
<dbReference type="OrthoDB" id="3766879at2"/>
<dbReference type="GO" id="GO:0006572">
    <property type="term" value="P:L-tyrosine catabolic process"/>
    <property type="evidence" value="ECO:0007669"/>
    <property type="project" value="UniProtKB-KW"/>
</dbReference>
<dbReference type="NCBIfam" id="TIGR01266">
    <property type="entry name" value="fum_ac_acetase"/>
    <property type="match status" value="1"/>
</dbReference>